<reference evidence="1 2" key="1">
    <citation type="journal article" date="2020" name="Nature">
        <title>Six reference-quality genomes reveal evolution of bat adaptations.</title>
        <authorList>
            <person name="Jebb D."/>
            <person name="Huang Z."/>
            <person name="Pippel M."/>
            <person name="Hughes G.M."/>
            <person name="Lavrichenko K."/>
            <person name="Devanna P."/>
            <person name="Winkler S."/>
            <person name="Jermiin L.S."/>
            <person name="Skirmuntt E.C."/>
            <person name="Katzourakis A."/>
            <person name="Burkitt-Gray L."/>
            <person name="Ray D.A."/>
            <person name="Sullivan K.A.M."/>
            <person name="Roscito J.G."/>
            <person name="Kirilenko B.M."/>
            <person name="Davalos L.M."/>
            <person name="Corthals A.P."/>
            <person name="Power M.L."/>
            <person name="Jones G."/>
            <person name="Ransome R.D."/>
            <person name="Dechmann D.K.N."/>
            <person name="Locatelli A.G."/>
            <person name="Puechmaille S.J."/>
            <person name="Fedrigo O."/>
            <person name="Jarvis E.D."/>
            <person name="Hiller M."/>
            <person name="Vernes S.C."/>
            <person name="Myers E.W."/>
            <person name="Teeling E.C."/>
        </authorList>
    </citation>
    <scope>NUCLEOTIDE SEQUENCE [LARGE SCALE GENOMIC DNA]</scope>
    <source>
        <strain evidence="1">Bat1K_MPI-CBG_1</strain>
    </source>
</reference>
<dbReference type="EMBL" id="JABVXQ010000011">
    <property type="protein sequence ID" value="KAF6086288.1"/>
    <property type="molecule type" value="Genomic_DNA"/>
</dbReference>
<sequence length="129" mass="15246">MKRSCLIKHFQFSAVFPGGPPKWCNVGVLKFSSMNPKWLMHKNWWVYNLECEKNIYISILMAFQWQRSNFFYYERWQPTSVSVRDFVINGSHGLHVTGRQLQTFCKITHVLWDFELAGAVRQLLVICAL</sequence>
<comment type="caution">
    <text evidence="1">The sequence shown here is derived from an EMBL/GenBank/DDBJ whole genome shotgun (WGS) entry which is preliminary data.</text>
</comment>
<accession>A0A833Z4Q9</accession>
<dbReference type="Proteomes" id="UP000664940">
    <property type="component" value="Unassembled WGS sequence"/>
</dbReference>
<name>A0A833Z4Q9_9CHIR</name>
<organism evidence="1 2">
    <name type="scientific">Phyllostomus discolor</name>
    <name type="common">pale spear-nosed bat</name>
    <dbReference type="NCBI Taxonomy" id="89673"/>
    <lineage>
        <taxon>Eukaryota</taxon>
        <taxon>Metazoa</taxon>
        <taxon>Chordata</taxon>
        <taxon>Craniata</taxon>
        <taxon>Vertebrata</taxon>
        <taxon>Euteleostomi</taxon>
        <taxon>Mammalia</taxon>
        <taxon>Eutheria</taxon>
        <taxon>Laurasiatheria</taxon>
        <taxon>Chiroptera</taxon>
        <taxon>Yangochiroptera</taxon>
        <taxon>Phyllostomidae</taxon>
        <taxon>Phyllostominae</taxon>
        <taxon>Phyllostomus</taxon>
    </lineage>
</organism>
<evidence type="ECO:0000313" key="2">
    <source>
        <dbReference type="Proteomes" id="UP000664940"/>
    </source>
</evidence>
<dbReference type="AlphaFoldDB" id="A0A833Z4Q9"/>
<protein>
    <submittedName>
        <fullName evidence="1">Uncharacterized protein</fullName>
    </submittedName>
</protein>
<gene>
    <name evidence="1" type="ORF">HJG60_008480</name>
</gene>
<evidence type="ECO:0000313" key="1">
    <source>
        <dbReference type="EMBL" id="KAF6086288.1"/>
    </source>
</evidence>
<proteinExistence type="predicted"/>